<dbReference type="OrthoDB" id="3679349at2"/>
<keyword evidence="4" id="KW-0143">Chaperone</keyword>
<sequence>MWTELSPAEFNALWRRLDLGAKPLELNVQEVGRTADEARSAYRDAWGRLGERGLVTGDDVDGGLTDALVTLAKPTAAVDLRWAVGPEQELRGLATARGEWAAVGALSGGRVWVDSVRSGAFVPALVGLMGPTPAGPGRTVSVAAPVLDEAAAAAGPSGQGFESALVSAGVRGNDARTLMTVIGAQRLRAGQLGAALWDRLGRRRRAPGVVNVFDTAQGRYAMYERAGYVTVAAADERRITELVQELLRTVE</sequence>
<gene>
    <name evidence="5" type="ORF">SAMN05444320_108230</name>
</gene>
<dbReference type="Proteomes" id="UP000184501">
    <property type="component" value="Unassembled WGS sequence"/>
</dbReference>
<organism evidence="5 6">
    <name type="scientific">Streptoalloteichus hindustanus</name>
    <dbReference type="NCBI Taxonomy" id="2017"/>
    <lineage>
        <taxon>Bacteria</taxon>
        <taxon>Bacillati</taxon>
        <taxon>Actinomycetota</taxon>
        <taxon>Actinomycetes</taxon>
        <taxon>Pseudonocardiales</taxon>
        <taxon>Pseudonocardiaceae</taxon>
        <taxon>Streptoalloteichus</taxon>
    </lineage>
</organism>
<comment type="similarity">
    <text evidence="2">Belongs to the EspG family.</text>
</comment>
<evidence type="ECO:0000256" key="1">
    <source>
        <dbReference type="ARBA" id="ARBA00004496"/>
    </source>
</evidence>
<dbReference type="STRING" id="2017.SAMN05444320_108230"/>
<proteinExistence type="inferred from homology"/>
<evidence type="ECO:0000256" key="3">
    <source>
        <dbReference type="ARBA" id="ARBA00022490"/>
    </source>
</evidence>
<keyword evidence="6" id="KW-1185">Reference proteome</keyword>
<accession>A0A1M5JCY9</accession>
<evidence type="ECO:0000313" key="6">
    <source>
        <dbReference type="Proteomes" id="UP000184501"/>
    </source>
</evidence>
<dbReference type="AlphaFoldDB" id="A0A1M5JCY9"/>
<evidence type="ECO:0000313" key="5">
    <source>
        <dbReference type="EMBL" id="SHG38408.1"/>
    </source>
</evidence>
<reference evidence="5 6" key="1">
    <citation type="submission" date="2016-11" db="EMBL/GenBank/DDBJ databases">
        <authorList>
            <person name="Jaros S."/>
            <person name="Januszkiewicz K."/>
            <person name="Wedrychowicz H."/>
        </authorList>
    </citation>
    <scope>NUCLEOTIDE SEQUENCE [LARGE SCALE GENOMIC DNA]</scope>
    <source>
        <strain evidence="5 6">DSM 44523</strain>
    </source>
</reference>
<evidence type="ECO:0000256" key="4">
    <source>
        <dbReference type="ARBA" id="ARBA00023186"/>
    </source>
</evidence>
<dbReference type="Pfam" id="PF14011">
    <property type="entry name" value="ESX-1_EspG"/>
    <property type="match status" value="1"/>
</dbReference>
<dbReference type="InterPro" id="IPR025734">
    <property type="entry name" value="EspG"/>
</dbReference>
<keyword evidence="3" id="KW-0963">Cytoplasm</keyword>
<comment type="subcellular location">
    <subcellularLocation>
        <location evidence="1">Cytoplasm</location>
    </subcellularLocation>
</comment>
<dbReference type="EMBL" id="FQVN01000008">
    <property type="protein sequence ID" value="SHG38408.1"/>
    <property type="molecule type" value="Genomic_DNA"/>
</dbReference>
<protein>
    <submittedName>
        <fullName evidence="5">EspG family protein</fullName>
    </submittedName>
</protein>
<name>A0A1M5JCY9_STRHI</name>
<evidence type="ECO:0000256" key="2">
    <source>
        <dbReference type="ARBA" id="ARBA00006411"/>
    </source>
</evidence>
<dbReference type="RefSeq" id="WP_073487276.1">
    <property type="nucleotide sequence ID" value="NZ_FQVN01000008.1"/>
</dbReference>